<dbReference type="PANTHER" id="PTHR31069:SF32">
    <property type="entry name" value="ARGININE METABOLISM REGULATION PROTEIN II"/>
    <property type="match status" value="1"/>
</dbReference>
<name>I2G6I2_USTHO</name>
<dbReference type="OMA" id="ARINMAC"/>
<dbReference type="Proteomes" id="UP000006174">
    <property type="component" value="Unassembled WGS sequence"/>
</dbReference>
<proteinExistence type="predicted"/>
<dbReference type="EMBL" id="CAGI01000195">
    <property type="protein sequence ID" value="CCF54775.1"/>
    <property type="molecule type" value="Genomic_DNA"/>
</dbReference>
<dbReference type="GO" id="GO:0008270">
    <property type="term" value="F:zinc ion binding"/>
    <property type="evidence" value="ECO:0007669"/>
    <property type="project" value="InterPro"/>
</dbReference>
<organism evidence="7 8">
    <name type="scientific">Ustilago hordei</name>
    <name type="common">Barley covered smut fungus</name>
    <dbReference type="NCBI Taxonomy" id="120017"/>
    <lineage>
        <taxon>Eukaryota</taxon>
        <taxon>Fungi</taxon>
        <taxon>Dikarya</taxon>
        <taxon>Basidiomycota</taxon>
        <taxon>Ustilaginomycotina</taxon>
        <taxon>Ustilaginomycetes</taxon>
        <taxon>Ustilaginales</taxon>
        <taxon>Ustilaginaceae</taxon>
        <taxon>Ustilago</taxon>
    </lineage>
</organism>
<keyword evidence="1" id="KW-0805">Transcription regulation</keyword>
<feature type="compositionally biased region" description="Polar residues" evidence="5">
    <location>
        <begin position="1"/>
        <end position="11"/>
    </location>
</feature>
<dbReference type="InterPro" id="IPR001138">
    <property type="entry name" value="Zn2Cys6_DnaBD"/>
</dbReference>
<dbReference type="PROSITE" id="PS50048">
    <property type="entry name" value="ZN2_CY6_FUNGAL_2"/>
    <property type="match status" value="1"/>
</dbReference>
<dbReference type="STRING" id="1128400.I2G6I2"/>
<feature type="region of interest" description="Disordered" evidence="5">
    <location>
        <begin position="1"/>
        <end position="44"/>
    </location>
</feature>
<dbReference type="SMART" id="SM00066">
    <property type="entry name" value="GAL4"/>
    <property type="match status" value="1"/>
</dbReference>
<dbReference type="HOGENOM" id="CLU_018633_0_0_1"/>
<dbReference type="Gene3D" id="4.10.240.10">
    <property type="entry name" value="Zn(2)-C6 fungal-type DNA-binding domain"/>
    <property type="match status" value="1"/>
</dbReference>
<dbReference type="CDD" id="cd00067">
    <property type="entry name" value="GAL4"/>
    <property type="match status" value="1"/>
</dbReference>
<evidence type="ECO:0000256" key="5">
    <source>
        <dbReference type="SAM" id="MobiDB-lite"/>
    </source>
</evidence>
<reference evidence="7 8" key="1">
    <citation type="journal article" date="2012" name="Plant Cell">
        <title>Genome comparison of barley and maize smut fungi reveals targeted loss of RNA silencing components and species-specific presence of transposable elements.</title>
        <authorList>
            <person name="Laurie J.D."/>
            <person name="Ali S."/>
            <person name="Linning R."/>
            <person name="Mannhaupt G."/>
            <person name="Wong P."/>
            <person name="Gueldener U."/>
            <person name="Muensterkoetter M."/>
            <person name="Moore R."/>
            <person name="Kahmann R."/>
            <person name="Bakkeren G."/>
            <person name="Schirawski J."/>
        </authorList>
    </citation>
    <scope>NUCLEOTIDE SEQUENCE [LARGE SCALE GENOMIC DNA]</scope>
    <source>
        <strain evidence="8">Uh4875-4</strain>
    </source>
</reference>
<accession>I2G6I2</accession>
<dbReference type="SUPFAM" id="SSF57701">
    <property type="entry name" value="Zn2/Cys6 DNA-binding domain"/>
    <property type="match status" value="1"/>
</dbReference>
<dbReference type="eggNOG" id="ENOG502RSBM">
    <property type="taxonomic scope" value="Eukaryota"/>
</dbReference>
<dbReference type="AlphaFoldDB" id="I2G6I2"/>
<comment type="caution">
    <text evidence="7">The sequence shown here is derived from an EMBL/GenBank/DDBJ whole genome shotgun (WGS) entry which is preliminary data.</text>
</comment>
<evidence type="ECO:0000256" key="1">
    <source>
        <dbReference type="ARBA" id="ARBA00023015"/>
    </source>
</evidence>
<feature type="compositionally biased region" description="Basic and acidic residues" evidence="5">
    <location>
        <begin position="19"/>
        <end position="44"/>
    </location>
</feature>
<evidence type="ECO:0000259" key="6">
    <source>
        <dbReference type="PROSITE" id="PS50048"/>
    </source>
</evidence>
<evidence type="ECO:0000313" key="8">
    <source>
        <dbReference type="Proteomes" id="UP000006174"/>
    </source>
</evidence>
<dbReference type="PROSITE" id="PS00463">
    <property type="entry name" value="ZN2_CY6_FUNGAL_1"/>
    <property type="match status" value="1"/>
</dbReference>
<keyword evidence="4" id="KW-0539">Nucleus</keyword>
<keyword evidence="3" id="KW-0804">Transcription</keyword>
<dbReference type="OrthoDB" id="39175at2759"/>
<keyword evidence="2" id="KW-0238">DNA-binding</keyword>
<dbReference type="GO" id="GO:0000981">
    <property type="term" value="F:DNA-binding transcription factor activity, RNA polymerase II-specific"/>
    <property type="evidence" value="ECO:0007669"/>
    <property type="project" value="InterPro"/>
</dbReference>
<dbReference type="PANTHER" id="PTHR31069">
    <property type="entry name" value="OLEATE-ACTIVATED TRANSCRIPTION FACTOR 1-RELATED"/>
    <property type="match status" value="1"/>
</dbReference>
<dbReference type="Pfam" id="PF00172">
    <property type="entry name" value="Zn_clus"/>
    <property type="match status" value="1"/>
</dbReference>
<feature type="domain" description="Zn(2)-C6 fungal-type" evidence="6">
    <location>
        <begin position="53"/>
        <end position="83"/>
    </location>
</feature>
<keyword evidence="8" id="KW-1185">Reference proteome</keyword>
<dbReference type="InterPro" id="IPR036864">
    <property type="entry name" value="Zn2-C6_fun-type_DNA-bd_sf"/>
</dbReference>
<dbReference type="InterPro" id="IPR050675">
    <property type="entry name" value="OAF3"/>
</dbReference>
<evidence type="ECO:0000313" key="7">
    <source>
        <dbReference type="EMBL" id="CCF54775.1"/>
    </source>
</evidence>
<sequence length="636" mass="68308">MPSPFDTTHSSRPVLARKRTSERGTSEHGMERAESPSDSLDGKGKTRARINMACIHCRHRKIKCDGAQPSCSTCVRLRRECEYEPVTEYENLMSRERKRRNKEKKLARMASLGIFAGQSPLSMLHAGAALGMPSAPLAHHPHYVGDMSQQDLAPLFLQMPDPRLEGQSVDSQFGPRRRRGISDTRATTMQHRFGPLTSPLPQSPFQNASVSQLPTPAQAYRYYQSLTVSPAQQHVESPNAPVEFYPGPLSAPLVPSVTAGPFFDLNQPTTPSFQHQQQTMTSPHVVDLMGLSTASSMPAFPSGRANATEADFDLGLVDLTGVPTMAPTSAHVRPIDLPAPHGHDFAGVPFPTQDAFTSELPIAALRRRSSIHLPVSTSDAFFKRPSVAEVATAALMQKVAGKRFEKVSTDVKGLAKELLSTDSTGIVAWNAHVQSQMPASMAAWSGFQSAVSALGTKHESNRDYVVPTMPASRSNSDGPLSLGPLPLGPLSPPTPLIGSGLVKEEQGVEVISATSSCSVSSSTGDSLIQAEVPMLEHSYFAIPGGKVSRDISPFALSPTGSSHPSSLVAQEAWTGCRTDNLPLLSPVSELNANFNSLSVFANPTSTSVQQPQSGKQEEVLFDSNSLSMAFGHDVNF</sequence>
<evidence type="ECO:0000256" key="4">
    <source>
        <dbReference type="ARBA" id="ARBA00023242"/>
    </source>
</evidence>
<dbReference type="GO" id="GO:0003677">
    <property type="term" value="F:DNA binding"/>
    <property type="evidence" value="ECO:0007669"/>
    <property type="project" value="UniProtKB-KW"/>
</dbReference>
<gene>
    <name evidence="7" type="ORF">UHOR_01548</name>
</gene>
<evidence type="ECO:0000256" key="3">
    <source>
        <dbReference type="ARBA" id="ARBA00023163"/>
    </source>
</evidence>
<protein>
    <recommendedName>
        <fullName evidence="6">Zn(2)-C6 fungal-type domain-containing protein</fullName>
    </recommendedName>
</protein>
<evidence type="ECO:0000256" key="2">
    <source>
        <dbReference type="ARBA" id="ARBA00023125"/>
    </source>
</evidence>